<keyword evidence="2" id="KW-0560">Oxidoreductase</keyword>
<dbReference type="InterPro" id="IPR002347">
    <property type="entry name" value="SDR_fam"/>
</dbReference>
<dbReference type="Pfam" id="PF00106">
    <property type="entry name" value="adh_short"/>
    <property type="match status" value="1"/>
</dbReference>
<accession>A0AA45LBB0</accession>
<evidence type="ECO:0000256" key="2">
    <source>
        <dbReference type="ARBA" id="ARBA00023002"/>
    </source>
</evidence>
<feature type="domain" description="Ketoreductase" evidence="4">
    <location>
        <begin position="11"/>
        <end position="193"/>
    </location>
</feature>
<dbReference type="PRINTS" id="PR00081">
    <property type="entry name" value="GDHRDH"/>
</dbReference>
<proteinExistence type="inferred from homology"/>
<dbReference type="InterPro" id="IPR020904">
    <property type="entry name" value="Sc_DH/Rdtase_CS"/>
</dbReference>
<dbReference type="GO" id="GO:0016616">
    <property type="term" value="F:oxidoreductase activity, acting on the CH-OH group of donors, NAD or NADP as acceptor"/>
    <property type="evidence" value="ECO:0007669"/>
    <property type="project" value="UniProtKB-ARBA"/>
</dbReference>
<evidence type="ECO:0000256" key="3">
    <source>
        <dbReference type="RuleBase" id="RU000363"/>
    </source>
</evidence>
<dbReference type="PROSITE" id="PS00061">
    <property type="entry name" value="ADH_SHORT"/>
    <property type="match status" value="1"/>
</dbReference>
<dbReference type="InterPro" id="IPR036291">
    <property type="entry name" value="NAD(P)-bd_dom_sf"/>
</dbReference>
<comment type="similarity">
    <text evidence="1 3">Belongs to the short-chain dehydrogenases/reductases (SDR) family.</text>
</comment>
<dbReference type="PANTHER" id="PTHR43115:SF4">
    <property type="entry name" value="DEHYDROGENASE_REDUCTASE SDR FAMILY MEMBER 11"/>
    <property type="match status" value="1"/>
</dbReference>
<name>A0AA45LBB0_9PSEU</name>
<reference evidence="5" key="1">
    <citation type="submission" date="2021-04" db="EMBL/GenBank/DDBJ databases">
        <title>Genomic sequence of Actinosynnema pretiosum subsp. pretiosum ATCC 31280 (C-14919).</title>
        <authorList>
            <person name="Bai L."/>
            <person name="Wang X."/>
            <person name="Xiao Y."/>
        </authorList>
    </citation>
    <scope>NUCLEOTIDE SEQUENCE</scope>
    <source>
        <strain evidence="5">ATCC 31280</strain>
    </source>
</reference>
<dbReference type="Gene3D" id="3.40.50.720">
    <property type="entry name" value="NAD(P)-binding Rossmann-like Domain"/>
    <property type="match status" value="1"/>
</dbReference>
<protein>
    <submittedName>
        <fullName evidence="5">SDR family oxidoreductase</fullName>
    </submittedName>
</protein>
<dbReference type="SUPFAM" id="SSF51735">
    <property type="entry name" value="NAD(P)-binding Rossmann-fold domains"/>
    <property type="match status" value="1"/>
</dbReference>
<gene>
    <name evidence="5" type="ORF">KCV87_08785</name>
</gene>
<sequence>MSVSGERVAGKVVVITGAGSGIGAATAQVLGGLGARVVLGARRGERAEEVAEGVRAGGGEAVALGVDVRRREDVREMVGAAVERFGGVDVLVANAGVMPVSAVDELRVDDWDAMVDTNLKGVLHGVAAALPVFREQGRGHFVHVASTAAHRVVPAQAVYSATKAAVRTFSEGLRQEAGERLRVTVVSPGFTATSFAEHVTSPAAREGLRALGEDVAMPPSAVAEAIAYAIGQPDGVDVGEIVVRPTAQG</sequence>
<dbReference type="Proteomes" id="UP000677152">
    <property type="component" value="Chromosome"/>
</dbReference>
<dbReference type="SMART" id="SM00822">
    <property type="entry name" value="PKS_KR"/>
    <property type="match status" value="1"/>
</dbReference>
<evidence type="ECO:0000256" key="1">
    <source>
        <dbReference type="ARBA" id="ARBA00006484"/>
    </source>
</evidence>
<organism evidence="5 6">
    <name type="scientific">Actinosynnema pretiosum subsp. pretiosum</name>
    <dbReference type="NCBI Taxonomy" id="103721"/>
    <lineage>
        <taxon>Bacteria</taxon>
        <taxon>Bacillati</taxon>
        <taxon>Actinomycetota</taxon>
        <taxon>Actinomycetes</taxon>
        <taxon>Pseudonocardiales</taxon>
        <taxon>Pseudonocardiaceae</taxon>
        <taxon>Actinosynnema</taxon>
    </lineage>
</organism>
<dbReference type="PRINTS" id="PR00080">
    <property type="entry name" value="SDRFAMILY"/>
</dbReference>
<evidence type="ECO:0000313" key="5">
    <source>
        <dbReference type="EMBL" id="QUF06133.1"/>
    </source>
</evidence>
<dbReference type="EMBL" id="CP073249">
    <property type="protein sequence ID" value="QUF06133.1"/>
    <property type="molecule type" value="Genomic_DNA"/>
</dbReference>
<dbReference type="AlphaFoldDB" id="A0AA45LBB0"/>
<evidence type="ECO:0000313" key="6">
    <source>
        <dbReference type="Proteomes" id="UP000677152"/>
    </source>
</evidence>
<dbReference type="FunFam" id="3.40.50.720:FF:000047">
    <property type="entry name" value="NADP-dependent L-serine/L-allo-threonine dehydrogenase"/>
    <property type="match status" value="1"/>
</dbReference>
<dbReference type="PANTHER" id="PTHR43115">
    <property type="entry name" value="DEHYDROGENASE/REDUCTASE SDR FAMILY MEMBER 11"/>
    <property type="match status" value="1"/>
</dbReference>
<dbReference type="InterPro" id="IPR057326">
    <property type="entry name" value="KR_dom"/>
</dbReference>
<evidence type="ECO:0000259" key="4">
    <source>
        <dbReference type="SMART" id="SM00822"/>
    </source>
</evidence>